<dbReference type="Proteomes" id="UP001597110">
    <property type="component" value="Unassembled WGS sequence"/>
</dbReference>
<gene>
    <name evidence="2" type="ORF">ACFQ0E_19020</name>
</gene>
<keyword evidence="1" id="KW-0472">Membrane</keyword>
<comment type="caution">
    <text evidence="2">The sequence shown here is derived from an EMBL/GenBank/DDBJ whole genome shotgun (WGS) entry which is preliminary data.</text>
</comment>
<keyword evidence="1" id="KW-1133">Transmembrane helix</keyword>
<feature type="transmembrane region" description="Helical" evidence="1">
    <location>
        <begin position="9"/>
        <end position="26"/>
    </location>
</feature>
<accession>A0ABW2YGV6</accession>
<evidence type="ECO:0000256" key="1">
    <source>
        <dbReference type="SAM" id="Phobius"/>
    </source>
</evidence>
<evidence type="ECO:0000313" key="3">
    <source>
        <dbReference type="Proteomes" id="UP001597110"/>
    </source>
</evidence>
<dbReference type="EMBL" id="JBHTIF010000007">
    <property type="protein sequence ID" value="MFD0727690.1"/>
    <property type="molecule type" value="Genomic_DNA"/>
</dbReference>
<keyword evidence="1" id="KW-0812">Transmembrane</keyword>
<evidence type="ECO:0000313" key="2">
    <source>
        <dbReference type="EMBL" id="MFD0727690.1"/>
    </source>
</evidence>
<dbReference type="RefSeq" id="WP_386826568.1">
    <property type="nucleotide sequence ID" value="NZ_JBHTIF010000007.1"/>
</dbReference>
<organism evidence="2 3">
    <name type="scientific">Lysobacter brunescens</name>
    <dbReference type="NCBI Taxonomy" id="262323"/>
    <lineage>
        <taxon>Bacteria</taxon>
        <taxon>Pseudomonadati</taxon>
        <taxon>Pseudomonadota</taxon>
        <taxon>Gammaproteobacteria</taxon>
        <taxon>Lysobacterales</taxon>
        <taxon>Lysobacteraceae</taxon>
        <taxon>Lysobacter</taxon>
    </lineage>
</organism>
<proteinExistence type="predicted"/>
<reference evidence="3" key="1">
    <citation type="journal article" date="2019" name="Int. J. Syst. Evol. Microbiol.">
        <title>The Global Catalogue of Microorganisms (GCM) 10K type strain sequencing project: providing services to taxonomists for standard genome sequencing and annotation.</title>
        <authorList>
            <consortium name="The Broad Institute Genomics Platform"/>
            <consortium name="The Broad Institute Genome Sequencing Center for Infectious Disease"/>
            <person name="Wu L."/>
            <person name="Ma J."/>
        </authorList>
    </citation>
    <scope>NUCLEOTIDE SEQUENCE [LARGE SCALE GENOMIC DNA]</scope>
    <source>
        <strain evidence="3">CCUG 55585</strain>
    </source>
</reference>
<keyword evidence="3" id="KW-1185">Reference proteome</keyword>
<protein>
    <submittedName>
        <fullName evidence="2">Uncharacterized protein</fullName>
    </submittedName>
</protein>
<name>A0ABW2YGV6_9GAMM</name>
<sequence length="97" mass="10736">MNIRLPMQCLRYASVAALTTAAWWFHADLSAPDACLDMGGAFDYARWLCDIEGIEAHAYIDTPITALPSFPVFATCLVAYVAMRMRPVRARRGAPGR</sequence>
<feature type="transmembrane region" description="Helical" evidence="1">
    <location>
        <begin position="64"/>
        <end position="83"/>
    </location>
</feature>